<organism evidence="3 4">
    <name type="scientific">Colwellia asteriadis</name>
    <dbReference type="NCBI Taxonomy" id="517723"/>
    <lineage>
        <taxon>Bacteria</taxon>
        <taxon>Pseudomonadati</taxon>
        <taxon>Pseudomonadota</taxon>
        <taxon>Gammaproteobacteria</taxon>
        <taxon>Alteromonadales</taxon>
        <taxon>Colwelliaceae</taxon>
        <taxon>Colwellia</taxon>
    </lineage>
</organism>
<dbReference type="PROSITE" id="PS51782">
    <property type="entry name" value="LYSM"/>
    <property type="match status" value="1"/>
</dbReference>
<evidence type="ECO:0000256" key="1">
    <source>
        <dbReference type="SAM" id="SignalP"/>
    </source>
</evidence>
<name>A0ABP3WH24_9GAMM</name>
<dbReference type="SUPFAM" id="SSF54106">
    <property type="entry name" value="LysM domain"/>
    <property type="match status" value="1"/>
</dbReference>
<dbReference type="InterPro" id="IPR052196">
    <property type="entry name" value="Bact_Kbp"/>
</dbReference>
<gene>
    <name evidence="3" type="ORF">GCM10009111_20830</name>
</gene>
<accession>A0ABP3WH24</accession>
<feature type="signal peptide" evidence="1">
    <location>
        <begin position="1"/>
        <end position="20"/>
    </location>
</feature>
<protein>
    <submittedName>
        <fullName evidence="3">LysM domain-containing protein</fullName>
    </submittedName>
</protein>
<evidence type="ECO:0000313" key="3">
    <source>
        <dbReference type="EMBL" id="GAA0818300.1"/>
    </source>
</evidence>
<feature type="chain" id="PRO_5046885928" evidence="1">
    <location>
        <begin position="21"/>
        <end position="373"/>
    </location>
</feature>
<evidence type="ECO:0000259" key="2">
    <source>
        <dbReference type="PROSITE" id="PS51782"/>
    </source>
</evidence>
<dbReference type="PANTHER" id="PTHR34700:SF4">
    <property type="entry name" value="PHAGE-LIKE ELEMENT PBSX PROTEIN XKDP"/>
    <property type="match status" value="1"/>
</dbReference>
<dbReference type="SMART" id="SM00257">
    <property type="entry name" value="LysM"/>
    <property type="match status" value="1"/>
</dbReference>
<dbReference type="Gene3D" id="3.10.350.10">
    <property type="entry name" value="LysM domain"/>
    <property type="match status" value="1"/>
</dbReference>
<dbReference type="Pfam" id="PF01476">
    <property type="entry name" value="LysM"/>
    <property type="match status" value="1"/>
</dbReference>
<evidence type="ECO:0000313" key="4">
    <source>
        <dbReference type="Proteomes" id="UP001500021"/>
    </source>
</evidence>
<dbReference type="CDD" id="cd00118">
    <property type="entry name" value="LysM"/>
    <property type="match status" value="1"/>
</dbReference>
<dbReference type="InterPro" id="IPR036779">
    <property type="entry name" value="LysM_dom_sf"/>
</dbReference>
<dbReference type="PANTHER" id="PTHR34700">
    <property type="entry name" value="POTASSIUM BINDING PROTEIN KBP"/>
    <property type="match status" value="1"/>
</dbReference>
<dbReference type="Proteomes" id="UP001500021">
    <property type="component" value="Unassembled WGS sequence"/>
</dbReference>
<dbReference type="InterPro" id="IPR018392">
    <property type="entry name" value="LysM"/>
</dbReference>
<keyword evidence="4" id="KW-1185">Reference proteome</keyword>
<reference evidence="4" key="1">
    <citation type="journal article" date="2019" name="Int. J. Syst. Evol. Microbiol.">
        <title>The Global Catalogue of Microorganisms (GCM) 10K type strain sequencing project: providing services to taxonomists for standard genome sequencing and annotation.</title>
        <authorList>
            <consortium name="The Broad Institute Genomics Platform"/>
            <consortium name="The Broad Institute Genome Sequencing Center for Infectious Disease"/>
            <person name="Wu L."/>
            <person name="Ma J."/>
        </authorList>
    </citation>
    <scope>NUCLEOTIDE SEQUENCE [LARGE SCALE GENOMIC DNA]</scope>
    <source>
        <strain evidence="4">JCM 15608</strain>
    </source>
</reference>
<sequence length="373" mass="41457">MLKKLLLSLILFTPPLVSLADQLKINDNAPKSYIVEKGDTLWDISSVFLQQPWLWPKLWRLNPEINNPHLIYPGDVLNLVLDEQGEPMLVVASTTKEAGTAQKQAFKWTPTIRTELKNDDSIKMLPLQVVAPYIVYDSLLSEEQIETAPHVIGSDEGYRMSTDGFKVYVNKDLDLAKTYAIYSQGEELIDPETEEPVGYYMHIVGTAQAITTGNMSQKTPATLKVNAVKREIHAGDVVLPVNEGQLLPANFSMQAGDVSLKGSIIKAVSDNREFGQFEVVMVNLGSEKQAKMGDVLSIKRASPQVLKTSNGPVYEIEASSFNKVLNSDPDYIMPEEDLGKMMIFRVYEKASLALILQTTKPARLQDIITSPQS</sequence>
<feature type="domain" description="LysM" evidence="2">
    <location>
        <begin position="31"/>
        <end position="79"/>
    </location>
</feature>
<keyword evidence="1" id="KW-0732">Signal</keyword>
<comment type="caution">
    <text evidence="3">The sequence shown here is derived from an EMBL/GenBank/DDBJ whole genome shotgun (WGS) entry which is preliminary data.</text>
</comment>
<proteinExistence type="predicted"/>
<dbReference type="RefSeq" id="WP_343817374.1">
    <property type="nucleotide sequence ID" value="NZ_BAAAFA010000006.1"/>
</dbReference>
<dbReference type="EMBL" id="BAAAFA010000006">
    <property type="protein sequence ID" value="GAA0818300.1"/>
    <property type="molecule type" value="Genomic_DNA"/>
</dbReference>